<evidence type="ECO:0000313" key="8">
    <source>
        <dbReference type="EMBL" id="CUR58597.1"/>
    </source>
</evidence>
<evidence type="ECO:0000256" key="2">
    <source>
        <dbReference type="ARBA" id="ARBA00022679"/>
    </source>
</evidence>
<proteinExistence type="predicted"/>
<dbReference type="PANTHER" id="PTHR43289">
    <property type="entry name" value="MITOGEN-ACTIVATED PROTEIN KINASE KINASE KINASE 20-RELATED"/>
    <property type="match status" value="1"/>
</dbReference>
<dbReference type="GO" id="GO:0005524">
    <property type="term" value="F:ATP binding"/>
    <property type="evidence" value="ECO:0007669"/>
    <property type="project" value="UniProtKB-KW"/>
</dbReference>
<dbReference type="AlphaFoldDB" id="A0A2P2C9D9"/>
<dbReference type="PROSITE" id="PS00108">
    <property type="entry name" value="PROTEIN_KINASE_ST"/>
    <property type="match status" value="1"/>
</dbReference>
<organism evidence="8">
    <name type="scientific">metagenome</name>
    <dbReference type="NCBI Taxonomy" id="256318"/>
    <lineage>
        <taxon>unclassified sequences</taxon>
        <taxon>metagenomes</taxon>
    </lineage>
</organism>
<dbReference type="InterPro" id="IPR000719">
    <property type="entry name" value="Prot_kinase_dom"/>
</dbReference>
<reference evidence="8" key="1">
    <citation type="submission" date="2015-08" db="EMBL/GenBank/DDBJ databases">
        <authorList>
            <person name="Babu N.S."/>
            <person name="Beckwith C.J."/>
            <person name="Beseler K.G."/>
            <person name="Brison A."/>
            <person name="Carone J.V."/>
            <person name="Caskin T.P."/>
            <person name="Diamond M."/>
            <person name="Durham M.E."/>
            <person name="Foxe J.M."/>
            <person name="Go M."/>
            <person name="Henderson B.A."/>
            <person name="Jones I.B."/>
            <person name="McGettigan J.A."/>
            <person name="Micheletti S.J."/>
            <person name="Nasrallah M.E."/>
            <person name="Ortiz D."/>
            <person name="Piller C.R."/>
            <person name="Privatt S.R."/>
            <person name="Schneider S.L."/>
            <person name="Sharp S."/>
            <person name="Smith T.C."/>
            <person name="Stanton J.D."/>
            <person name="Ullery H.E."/>
            <person name="Wilson R.J."/>
            <person name="Serrano M.G."/>
            <person name="Buck G."/>
            <person name="Lee V."/>
            <person name="Wang Y."/>
            <person name="Carvalho R."/>
            <person name="Voegtly L."/>
            <person name="Shi R."/>
            <person name="Duckworth R."/>
            <person name="Johnson A."/>
            <person name="Loviza R."/>
            <person name="Walstead R."/>
            <person name="Shah Z."/>
            <person name="Kiflezghi M."/>
            <person name="Wade K."/>
            <person name="Ball S.L."/>
            <person name="Bradley K.W."/>
            <person name="Asai D.J."/>
            <person name="Bowman C.A."/>
            <person name="Russell D.A."/>
            <person name="Pope W.H."/>
            <person name="Jacobs-Sera D."/>
            <person name="Hendrix R.W."/>
            <person name="Hatfull G.F."/>
        </authorList>
    </citation>
    <scope>NUCLEOTIDE SEQUENCE</scope>
</reference>
<evidence type="ECO:0000256" key="3">
    <source>
        <dbReference type="ARBA" id="ARBA00022741"/>
    </source>
</evidence>
<dbReference type="InterPro" id="IPR008271">
    <property type="entry name" value="Ser/Thr_kinase_AS"/>
</dbReference>
<dbReference type="InterPro" id="IPR011009">
    <property type="entry name" value="Kinase-like_dom_sf"/>
</dbReference>
<dbReference type="Gene3D" id="3.30.200.20">
    <property type="entry name" value="Phosphorylase Kinase, domain 1"/>
    <property type="match status" value="1"/>
</dbReference>
<dbReference type="PROSITE" id="PS50011">
    <property type="entry name" value="PROTEIN_KINASE_DOM"/>
    <property type="match status" value="1"/>
</dbReference>
<feature type="domain" description="Protein kinase" evidence="7">
    <location>
        <begin position="1"/>
        <end position="255"/>
    </location>
</feature>
<sequence length="312" mass="33305">MLEERIASGGMADVWRALDDVLQRNVAVKIMRADPDNEEIFAERFRDEALHSAALMHVNITTVFDYGEDDHLTYLVMELVQGLPLSAVIRDQGAMPHEAVRSILGQAALALGTAHEAGVVHRDVKPANILVREDGLVKLTDFGIARAIDAIGHTRVGEMLGTPNYISPEQAIGQQATGASDLYALGVVAHEMLTGTRPFDRGTPIATAMSHVNEPPPPLGDDVPDDIRAVVEALLQKDPDDRPENAASVAVMLGVAPLEISGLDLGEASDVPSGYLAMPITPMTPSRPLTAPADRQQADVPTMAAGPEQLLD</sequence>
<keyword evidence="5" id="KW-0067">ATP-binding</keyword>
<dbReference type="PANTHER" id="PTHR43289:SF6">
    <property type="entry name" value="SERINE_THREONINE-PROTEIN KINASE NEKL-3"/>
    <property type="match status" value="1"/>
</dbReference>
<name>A0A2P2C9D9_9ZZZZ</name>
<dbReference type="FunFam" id="1.10.510.10:FF:000021">
    <property type="entry name" value="Serine/threonine protein kinase"/>
    <property type="match status" value="1"/>
</dbReference>
<evidence type="ECO:0000259" key="7">
    <source>
        <dbReference type="PROSITE" id="PS50011"/>
    </source>
</evidence>
<evidence type="ECO:0000256" key="6">
    <source>
        <dbReference type="SAM" id="MobiDB-lite"/>
    </source>
</evidence>
<dbReference type="GO" id="GO:0004674">
    <property type="term" value="F:protein serine/threonine kinase activity"/>
    <property type="evidence" value="ECO:0007669"/>
    <property type="project" value="UniProtKB-KW"/>
</dbReference>
<dbReference type="SMART" id="SM00220">
    <property type="entry name" value="S_TKc"/>
    <property type="match status" value="1"/>
</dbReference>
<dbReference type="SUPFAM" id="SSF56112">
    <property type="entry name" value="Protein kinase-like (PK-like)"/>
    <property type="match status" value="1"/>
</dbReference>
<keyword evidence="3" id="KW-0547">Nucleotide-binding</keyword>
<keyword evidence="2" id="KW-0808">Transferase</keyword>
<evidence type="ECO:0000256" key="5">
    <source>
        <dbReference type="ARBA" id="ARBA00022840"/>
    </source>
</evidence>
<protein>
    <submittedName>
        <fullName evidence="8">Serine/threonine protein kinase</fullName>
    </submittedName>
</protein>
<evidence type="ECO:0000256" key="4">
    <source>
        <dbReference type="ARBA" id="ARBA00022777"/>
    </source>
</evidence>
<evidence type="ECO:0000256" key="1">
    <source>
        <dbReference type="ARBA" id="ARBA00022527"/>
    </source>
</evidence>
<dbReference type="Gene3D" id="1.10.510.10">
    <property type="entry name" value="Transferase(Phosphotransferase) domain 1"/>
    <property type="match status" value="1"/>
</dbReference>
<dbReference type="CDD" id="cd14014">
    <property type="entry name" value="STKc_PknB_like"/>
    <property type="match status" value="1"/>
</dbReference>
<keyword evidence="4 8" id="KW-0418">Kinase</keyword>
<keyword evidence="1 8" id="KW-0723">Serine/threonine-protein kinase</keyword>
<gene>
    <name evidence="8" type="ORF">NOCA1150065</name>
</gene>
<dbReference type="EMBL" id="CZKB01000007">
    <property type="protein sequence ID" value="CUR58597.1"/>
    <property type="molecule type" value="Genomic_DNA"/>
</dbReference>
<accession>A0A2P2C9D9</accession>
<feature type="region of interest" description="Disordered" evidence="6">
    <location>
        <begin position="284"/>
        <end position="312"/>
    </location>
</feature>
<dbReference type="Pfam" id="PF00069">
    <property type="entry name" value="Pkinase"/>
    <property type="match status" value="1"/>
</dbReference>